<dbReference type="Proteomes" id="UP000504882">
    <property type="component" value="Unassembled WGS sequence"/>
</dbReference>
<reference evidence="3 4" key="1">
    <citation type="submission" date="2019-03" db="EMBL/GenBank/DDBJ databases">
        <title>Genomic features of bacteria from cold environments.</title>
        <authorList>
            <person name="Shen L."/>
        </authorList>
    </citation>
    <scope>NUCLEOTIDE SEQUENCE [LARGE SCALE GENOMIC DNA]</scope>
    <source>
        <strain evidence="4">T3246-1</strain>
    </source>
</reference>
<proteinExistence type="predicted"/>
<feature type="transmembrane region" description="Helical" evidence="2">
    <location>
        <begin position="125"/>
        <end position="150"/>
    </location>
</feature>
<dbReference type="InterPro" id="IPR025557">
    <property type="entry name" value="DUF4282"/>
</dbReference>
<feature type="transmembrane region" description="Helical" evidence="2">
    <location>
        <begin position="162"/>
        <end position="186"/>
    </location>
</feature>
<evidence type="ECO:0000313" key="3">
    <source>
        <dbReference type="EMBL" id="TDE89645.1"/>
    </source>
</evidence>
<feature type="compositionally biased region" description="Low complexity" evidence="1">
    <location>
        <begin position="49"/>
        <end position="86"/>
    </location>
</feature>
<evidence type="ECO:0000256" key="1">
    <source>
        <dbReference type="SAM" id="MobiDB-lite"/>
    </source>
</evidence>
<keyword evidence="2" id="KW-0812">Transmembrane</keyword>
<keyword evidence="4" id="KW-1185">Reference proteome</keyword>
<gene>
    <name evidence="3" type="ORF">EXU48_19635</name>
</gene>
<protein>
    <submittedName>
        <fullName evidence="3">DUF4282 domain-containing protein</fullName>
    </submittedName>
</protein>
<keyword evidence="2" id="KW-1133">Transmembrane helix</keyword>
<feature type="compositionally biased region" description="Polar residues" evidence="1">
    <location>
        <begin position="19"/>
        <end position="34"/>
    </location>
</feature>
<evidence type="ECO:0000256" key="2">
    <source>
        <dbReference type="SAM" id="Phobius"/>
    </source>
</evidence>
<dbReference type="Pfam" id="PF14110">
    <property type="entry name" value="DUF4282"/>
    <property type="match status" value="1"/>
</dbReference>
<dbReference type="EMBL" id="SMNA01000011">
    <property type="protein sequence ID" value="TDE89645.1"/>
    <property type="molecule type" value="Genomic_DNA"/>
</dbReference>
<evidence type="ECO:0000313" key="4">
    <source>
        <dbReference type="Proteomes" id="UP000504882"/>
    </source>
</evidence>
<accession>A0ABY2DYS7</accession>
<dbReference type="RefSeq" id="WP_133109386.1">
    <property type="nucleotide sequence ID" value="NZ_SMNA01000011.1"/>
</dbReference>
<feature type="region of interest" description="Disordered" evidence="1">
    <location>
        <begin position="1"/>
        <end position="98"/>
    </location>
</feature>
<feature type="compositionally biased region" description="Gly residues" evidence="1">
    <location>
        <begin position="87"/>
        <end position="96"/>
    </location>
</feature>
<sequence length="203" mass="20737">MSQYQPPQSPQGVPGQYGAPQNPSGEYGQASQAPVQDAYGQASQAPGAYGQPAGYPQHGQQPGQPAQQGQYGQEGPHGQQGQYGQPGQQGFGGQYGGAPYPTAPGGPGLFDTEFAQPSTLKTAKLAYIAIIVLAGVLAVGGLFNAIGQFWAFGPYGSVGSLLGGIVSLVSGAALGFVVLTVGRLFVDYFVQQAKALESTKSEV</sequence>
<name>A0ABY2DYS7_9MICO</name>
<organism evidence="3 4">
    <name type="scientific">Occultella glacieicola</name>
    <dbReference type="NCBI Taxonomy" id="2518684"/>
    <lineage>
        <taxon>Bacteria</taxon>
        <taxon>Bacillati</taxon>
        <taxon>Actinomycetota</taxon>
        <taxon>Actinomycetes</taxon>
        <taxon>Micrococcales</taxon>
        <taxon>Ruaniaceae</taxon>
        <taxon>Occultella</taxon>
    </lineage>
</organism>
<keyword evidence="2" id="KW-0472">Membrane</keyword>
<feature type="compositionally biased region" description="Low complexity" evidence="1">
    <location>
        <begin position="1"/>
        <end position="18"/>
    </location>
</feature>
<comment type="caution">
    <text evidence="3">The sequence shown here is derived from an EMBL/GenBank/DDBJ whole genome shotgun (WGS) entry which is preliminary data.</text>
</comment>